<dbReference type="OrthoDB" id="4529776at2"/>
<dbReference type="PANTHER" id="PTHR43685:SF5">
    <property type="entry name" value="GLYCOSYLTRANSFERASE EPSE-RELATED"/>
    <property type="match status" value="1"/>
</dbReference>
<evidence type="ECO:0000256" key="3">
    <source>
        <dbReference type="ARBA" id="ARBA00022679"/>
    </source>
</evidence>
<dbReference type="GO" id="GO:0016757">
    <property type="term" value="F:glycosyltransferase activity"/>
    <property type="evidence" value="ECO:0007669"/>
    <property type="project" value="UniProtKB-KW"/>
</dbReference>
<dbReference type="AlphaFoldDB" id="A0A512DA11"/>
<comment type="caution">
    <text evidence="6">The sequence shown here is derived from an EMBL/GenBank/DDBJ whole genome shotgun (WGS) entry which is preliminary data.</text>
</comment>
<sequence>MTTSQTSLVRTVRVVPRATSTPRATVSVVIPCHNYARYLPEAVTSALDQQDVVVEVIVVDDASTDDSLAVARRLAGADPRVSVVAHAVNRGPVGTFNDGLARASGEFLVRLDADDLLTPGSLARSVAVARTFPSVGLVYGHPLHFSDTRPTARLRPRRWTVWPGRQWLWDRCLDGYNVITSPEVLMRMSVVAEVGGQRPLAHTHDMEMWLRVAAFSDVAHVGGCDQAWHRDHPASLSARVVDDATDFGERVAAFDELAAGVAAQLPEMAQMRAAAQQALVRQALRACRYEVARGNRDPVRVRRLMAQALELDPHLATTAAWGTLAAALDGRPDPARRAAGLLTAAAIRADDVGRGFRWSRTGTYTRERRRPRPPVDTATTLPDRQPTTTRRRWRDR</sequence>
<dbReference type="CDD" id="cd00761">
    <property type="entry name" value="Glyco_tranf_GTA_type"/>
    <property type="match status" value="1"/>
</dbReference>
<dbReference type="InterPro" id="IPR029044">
    <property type="entry name" value="Nucleotide-diphossugar_trans"/>
</dbReference>
<dbReference type="Pfam" id="PF00535">
    <property type="entry name" value="Glycos_transf_2"/>
    <property type="match status" value="1"/>
</dbReference>
<dbReference type="InterPro" id="IPR001173">
    <property type="entry name" value="Glyco_trans_2-like"/>
</dbReference>
<keyword evidence="3" id="KW-0808">Transferase</keyword>
<protein>
    <recommendedName>
        <fullName evidence="5">Glycosyltransferase 2-like domain-containing protein</fullName>
    </recommendedName>
</protein>
<evidence type="ECO:0000256" key="4">
    <source>
        <dbReference type="SAM" id="MobiDB-lite"/>
    </source>
</evidence>
<organism evidence="6 7">
    <name type="scientific">Cellulomonas aerilata</name>
    <dbReference type="NCBI Taxonomy" id="515326"/>
    <lineage>
        <taxon>Bacteria</taxon>
        <taxon>Bacillati</taxon>
        <taxon>Actinomycetota</taxon>
        <taxon>Actinomycetes</taxon>
        <taxon>Micrococcales</taxon>
        <taxon>Cellulomonadaceae</taxon>
        <taxon>Cellulomonas</taxon>
    </lineage>
</organism>
<feature type="region of interest" description="Disordered" evidence="4">
    <location>
        <begin position="362"/>
        <end position="396"/>
    </location>
</feature>
<comment type="similarity">
    <text evidence="1">Belongs to the glycosyltransferase 2 family.</text>
</comment>
<feature type="compositionally biased region" description="Polar residues" evidence="4">
    <location>
        <begin position="377"/>
        <end position="388"/>
    </location>
</feature>
<dbReference type="Gene3D" id="3.90.550.10">
    <property type="entry name" value="Spore Coat Polysaccharide Biosynthesis Protein SpsA, Chain A"/>
    <property type="match status" value="1"/>
</dbReference>
<evidence type="ECO:0000259" key="5">
    <source>
        <dbReference type="Pfam" id="PF00535"/>
    </source>
</evidence>
<gene>
    <name evidence="6" type="ORF">CAE01nite_10490</name>
</gene>
<reference evidence="6 7" key="1">
    <citation type="submission" date="2019-07" db="EMBL/GenBank/DDBJ databases">
        <title>Whole genome shotgun sequence of Cellulomonas aerilata NBRC 106308.</title>
        <authorList>
            <person name="Hosoyama A."/>
            <person name="Uohara A."/>
            <person name="Ohji S."/>
            <person name="Ichikawa N."/>
        </authorList>
    </citation>
    <scope>NUCLEOTIDE SEQUENCE [LARGE SCALE GENOMIC DNA]</scope>
    <source>
        <strain evidence="6 7">NBRC 106308</strain>
    </source>
</reference>
<proteinExistence type="inferred from homology"/>
<dbReference type="InterPro" id="IPR050834">
    <property type="entry name" value="Glycosyltransf_2"/>
</dbReference>
<evidence type="ECO:0000256" key="2">
    <source>
        <dbReference type="ARBA" id="ARBA00022676"/>
    </source>
</evidence>
<evidence type="ECO:0000313" key="6">
    <source>
        <dbReference type="EMBL" id="GEO33324.1"/>
    </source>
</evidence>
<evidence type="ECO:0000256" key="1">
    <source>
        <dbReference type="ARBA" id="ARBA00006739"/>
    </source>
</evidence>
<accession>A0A512DA11</accession>
<dbReference type="EMBL" id="BJYY01000007">
    <property type="protein sequence ID" value="GEO33324.1"/>
    <property type="molecule type" value="Genomic_DNA"/>
</dbReference>
<keyword evidence="7" id="KW-1185">Reference proteome</keyword>
<name>A0A512DA11_9CELL</name>
<feature type="domain" description="Glycosyltransferase 2-like" evidence="5">
    <location>
        <begin position="27"/>
        <end position="160"/>
    </location>
</feature>
<keyword evidence="2" id="KW-0328">Glycosyltransferase</keyword>
<dbReference type="RefSeq" id="WP_146901026.1">
    <property type="nucleotide sequence ID" value="NZ_BAAARM010000002.1"/>
</dbReference>
<dbReference type="PANTHER" id="PTHR43685">
    <property type="entry name" value="GLYCOSYLTRANSFERASE"/>
    <property type="match status" value="1"/>
</dbReference>
<evidence type="ECO:0000313" key="7">
    <source>
        <dbReference type="Proteomes" id="UP000321181"/>
    </source>
</evidence>
<dbReference type="SUPFAM" id="SSF53448">
    <property type="entry name" value="Nucleotide-diphospho-sugar transferases"/>
    <property type="match status" value="1"/>
</dbReference>
<dbReference type="Proteomes" id="UP000321181">
    <property type="component" value="Unassembled WGS sequence"/>
</dbReference>